<accession>A0AAU8DXH1</accession>
<gene>
    <name evidence="2" type="ORF">ABVN21_15985</name>
</gene>
<dbReference type="EMBL" id="CP159258">
    <property type="protein sequence ID" value="XCG72263.1"/>
    <property type="molecule type" value="Genomic_DNA"/>
</dbReference>
<evidence type="ECO:0000313" key="2">
    <source>
        <dbReference type="EMBL" id="XCG72263.1"/>
    </source>
</evidence>
<name>A0AAU8DXH1_9PSED</name>
<evidence type="ECO:0000259" key="1">
    <source>
        <dbReference type="Pfam" id="PF19837"/>
    </source>
</evidence>
<dbReference type="RefSeq" id="WP_339555676.1">
    <property type="nucleotide sequence ID" value="NZ_CP159258.1"/>
</dbReference>
<dbReference type="AlphaFoldDB" id="A0AAU8DXH1"/>
<feature type="domain" description="DUF6316" evidence="1">
    <location>
        <begin position="5"/>
        <end position="58"/>
    </location>
</feature>
<protein>
    <submittedName>
        <fullName evidence="2">DUF6316 family protein</fullName>
    </submittedName>
</protein>
<dbReference type="InterPro" id="IPR045630">
    <property type="entry name" value="DUF6316"/>
</dbReference>
<proteinExistence type="predicted"/>
<reference evidence="2" key="1">
    <citation type="submission" date="2024-06" db="EMBL/GenBank/DDBJ databases">
        <title>The Caenorhabditis elegans bacterial microbiome influences microsporidia infection through nutrient limitation and inhibiting parasite invasion.</title>
        <authorList>
            <person name="Tamim El Jarkass H."/>
            <person name="Castelblanco S."/>
            <person name="Kaur M."/>
            <person name="Wan Y.C."/>
            <person name="Ellis A.E."/>
            <person name="Sheldon R.D."/>
            <person name="Lien E.C."/>
            <person name="Burton N.O."/>
            <person name="Wright G.D."/>
            <person name="Reinke A.W."/>
        </authorList>
    </citation>
    <scope>NUCLEOTIDE SEQUENCE</scope>
    <source>
        <strain evidence="2">MYb327</strain>
    </source>
</reference>
<sequence>MFGMRAQDSGPATHFRSDRLCRVNGMLYFITRENTHEGPFQSRDEALREIQAYIERVQVLQLSQ</sequence>
<dbReference type="Pfam" id="PF19837">
    <property type="entry name" value="DUF6316"/>
    <property type="match status" value="1"/>
</dbReference>
<organism evidence="2">
    <name type="scientific">Pseudomonas sp. MYb327</name>
    <dbReference type="NCBI Taxonomy" id="2745230"/>
    <lineage>
        <taxon>Bacteria</taxon>
        <taxon>Pseudomonadati</taxon>
        <taxon>Pseudomonadota</taxon>
        <taxon>Gammaproteobacteria</taxon>
        <taxon>Pseudomonadales</taxon>
        <taxon>Pseudomonadaceae</taxon>
        <taxon>Pseudomonas</taxon>
    </lineage>
</organism>